<organism evidence="3">
    <name type="scientific">Singulisphaera sp. Ch08</name>
    <dbReference type="NCBI Taxonomy" id="3120278"/>
    <lineage>
        <taxon>Bacteria</taxon>
        <taxon>Pseudomonadati</taxon>
        <taxon>Planctomycetota</taxon>
        <taxon>Planctomycetia</taxon>
        <taxon>Isosphaerales</taxon>
        <taxon>Isosphaeraceae</taxon>
        <taxon>Singulisphaera</taxon>
    </lineage>
</organism>
<keyword evidence="1" id="KW-0560">Oxidoreductase</keyword>
<dbReference type="InterPro" id="IPR036812">
    <property type="entry name" value="NAD(P)_OxRdtase_dom_sf"/>
</dbReference>
<dbReference type="FunFam" id="3.20.20.100:FF:000004">
    <property type="entry name" value="Oxidoreductase, aldo/keto reductase"/>
    <property type="match status" value="1"/>
</dbReference>
<accession>A0AAU7CGH6</accession>
<dbReference type="RefSeq" id="WP_406696926.1">
    <property type="nucleotide sequence ID" value="NZ_CP155447.1"/>
</dbReference>
<dbReference type="InterPro" id="IPR020471">
    <property type="entry name" value="AKR"/>
</dbReference>
<dbReference type="Gene3D" id="3.20.20.100">
    <property type="entry name" value="NADP-dependent oxidoreductase domain"/>
    <property type="match status" value="1"/>
</dbReference>
<dbReference type="SUPFAM" id="SSF51430">
    <property type="entry name" value="NAD(P)-linked oxidoreductase"/>
    <property type="match status" value="1"/>
</dbReference>
<dbReference type="EMBL" id="CP155447">
    <property type="protein sequence ID" value="XBH04175.1"/>
    <property type="molecule type" value="Genomic_DNA"/>
</dbReference>
<name>A0AAU7CGH6_9BACT</name>
<proteinExistence type="predicted"/>
<evidence type="ECO:0000313" key="3">
    <source>
        <dbReference type="EMBL" id="XBH04175.1"/>
    </source>
</evidence>
<dbReference type="GO" id="GO:0016491">
    <property type="term" value="F:oxidoreductase activity"/>
    <property type="evidence" value="ECO:0007669"/>
    <property type="project" value="UniProtKB-KW"/>
</dbReference>
<reference evidence="3" key="1">
    <citation type="submission" date="2024-05" db="EMBL/GenBank/DDBJ databases">
        <title>Planctomycetes of the genus Singulisphaera possess chitinolytic capabilities.</title>
        <authorList>
            <person name="Ivanova A."/>
        </authorList>
    </citation>
    <scope>NUCLEOTIDE SEQUENCE</scope>
    <source>
        <strain evidence="3">Ch08T</strain>
    </source>
</reference>
<dbReference type="Pfam" id="PF00248">
    <property type="entry name" value="Aldo_ket_red"/>
    <property type="match status" value="1"/>
</dbReference>
<evidence type="ECO:0000259" key="2">
    <source>
        <dbReference type="Pfam" id="PF00248"/>
    </source>
</evidence>
<dbReference type="PANTHER" id="PTHR43364:SF4">
    <property type="entry name" value="NAD(P)-LINKED OXIDOREDUCTASE SUPERFAMILY PROTEIN"/>
    <property type="match status" value="1"/>
</dbReference>
<dbReference type="GO" id="GO:0005829">
    <property type="term" value="C:cytosol"/>
    <property type="evidence" value="ECO:0007669"/>
    <property type="project" value="UniProtKB-ARBA"/>
</dbReference>
<sequence>MNHRRLGRTGLKVSEIGLGTMTFAGQCDEATSHQILDTATERGVTLIDTADVYPIPPAPETSGRTEEVIGRWLERKGGRDRFVIATKCRLRVGHGPNDQGLSRRHILAACEASLRRLKIEAIDLYQSHMPDPETPIDETLRAFDDLVRTGKVRYVGCSNYASWELALALGTSERARIARYDSVQPRYNLLYREIETDLLPLCRDQGVGVIVYNPLAGGLLSGKHRPDQPPPPGTRFTLGDSGKLYRDRYWQSAQFEAVETLRQVCQKRGLSLATLSVAWVLSHPEISSAIVGASRPEQLIETLAATDLTVDDELRETCESLWWILPRRPASR</sequence>
<dbReference type="PANTHER" id="PTHR43364">
    <property type="entry name" value="NADH-SPECIFIC METHYLGLYOXAL REDUCTASE-RELATED"/>
    <property type="match status" value="1"/>
</dbReference>
<feature type="domain" description="NADP-dependent oxidoreductase" evidence="2">
    <location>
        <begin position="15"/>
        <end position="321"/>
    </location>
</feature>
<dbReference type="PRINTS" id="PR00069">
    <property type="entry name" value="ALDKETRDTASE"/>
</dbReference>
<protein>
    <submittedName>
        <fullName evidence="3">Aldo/keto reductase</fullName>
    </submittedName>
</protein>
<gene>
    <name evidence="3" type="ORF">V5E97_38660</name>
</gene>
<dbReference type="AlphaFoldDB" id="A0AAU7CGH6"/>
<dbReference type="InterPro" id="IPR050523">
    <property type="entry name" value="AKR_Detox_Biosynth"/>
</dbReference>
<evidence type="ECO:0000256" key="1">
    <source>
        <dbReference type="ARBA" id="ARBA00023002"/>
    </source>
</evidence>
<dbReference type="InterPro" id="IPR023210">
    <property type="entry name" value="NADP_OxRdtase_dom"/>
</dbReference>